<dbReference type="EMBL" id="WBVQ01000001">
    <property type="protein sequence ID" value="KAB2817370.1"/>
    <property type="molecule type" value="Genomic_DNA"/>
</dbReference>
<evidence type="ECO:0000259" key="2">
    <source>
        <dbReference type="Pfam" id="PF19838"/>
    </source>
</evidence>
<feature type="domain" description="LPS-assembly protein LptD central" evidence="2">
    <location>
        <begin position="213"/>
        <end position="685"/>
    </location>
</feature>
<keyword evidence="1" id="KW-0732">Signal</keyword>
<evidence type="ECO:0000256" key="1">
    <source>
        <dbReference type="SAM" id="SignalP"/>
    </source>
</evidence>
<sequence>MRRVLALIPKLLTLLVGFQLSAQVHNSGDTTGVYLSDSLEVPGDTLIDSTVALTDTMPKGGSDALRDKVNYNAEDSISYDVHGGTAYLFNKAHVDYGDITLEAGFIAINFETGVVTASGIRDSSGIIQQKPIFTEKGKQYASDTIRYNFNTRRARIQTITTQEGEGYIHGSRVKMVDQSTFFIEDVSFTTCNLEHPHFDIVARKAKVVAGEKVVTGPAFLRVADVTTPLFVPFGFFPMQERRASGIIIPSYTDQIDRGFGLLGGGYYWAVNDYVDLIFTGDIYTKGTYALNLGSNYRVKYAYSGNISAGFSRLRTGDPRYSEAGNYGEQRDFNIRWTHKQDPKARPDLRLNANVNFATSSYYRNNSTNPEDILQNSFQSSINLAKTWQGTPFTLNMALRHQQNNGTQIFTMDLPEIAFAMNRIQPFEGDGIGAKKWYENIGLVYNLNAKTEIRDSIAAYSDISRLTQQNRLRYGAQNVVGMTWNTKIFKFATLTPTVNYSASLLPKRYSYAYDDVSQSVVTDTIDGFNLLQRVSANANFTTKLYGIFNFKGRFSGLQHIITPTIGISYTPDFTSDFWNYYQTVQIDSAGNTEDRFVYQGLLYAPTPGQGGGQINFNLLNNFNGKWRSRNDSIGEKKFALLERLNISTAYNFQADRFKMQPLNINTNNTFFDGKLGFNYQGVFDFYGIDTAGNRVDVSALDQNGKLLRNTQNTLSFDLRLSGGEKGENKRATGPLGLMQNDPNYYMIYDYMNVSALWTLNFSYSYQTRVNRLKTNVTQTLQFSGSIEPTPNWRLGFSSGYDIENGGLSYTTIDLKRDLHCWELSVRWVPFGTLRSYTFAIQAKAAMFRDIKYEQNRRQGQL</sequence>
<feature type="chain" id="PRO_5026983986" description="LPS-assembly protein LptD central domain-containing protein" evidence="1">
    <location>
        <begin position="23"/>
        <end position="860"/>
    </location>
</feature>
<dbReference type="RefSeq" id="WP_151691941.1">
    <property type="nucleotide sequence ID" value="NZ_BMGX01000002.1"/>
</dbReference>
<evidence type="ECO:0000313" key="3">
    <source>
        <dbReference type="EMBL" id="KAB2817370.1"/>
    </source>
</evidence>
<dbReference type="AlphaFoldDB" id="A0A6L3ZJR0"/>
<dbReference type="InterPro" id="IPR045659">
    <property type="entry name" value="LptD_2"/>
</dbReference>
<keyword evidence="4" id="KW-1185">Reference proteome</keyword>
<dbReference type="Pfam" id="PF19838">
    <property type="entry name" value="LptD_2"/>
    <property type="match status" value="1"/>
</dbReference>
<protein>
    <recommendedName>
        <fullName evidence="2">LPS-assembly protein LptD central domain-containing protein</fullName>
    </recommendedName>
</protein>
<dbReference type="PANTHER" id="PTHR30189">
    <property type="entry name" value="LPS-ASSEMBLY PROTEIN"/>
    <property type="match status" value="1"/>
</dbReference>
<dbReference type="PANTHER" id="PTHR30189:SF1">
    <property type="entry name" value="LPS-ASSEMBLY PROTEIN LPTD"/>
    <property type="match status" value="1"/>
</dbReference>
<dbReference type="Proteomes" id="UP000484164">
    <property type="component" value="Unassembled WGS sequence"/>
</dbReference>
<proteinExistence type="predicted"/>
<organism evidence="3 4">
    <name type="scientific">Phaeocystidibacter marisrubri</name>
    <dbReference type="NCBI Taxonomy" id="1577780"/>
    <lineage>
        <taxon>Bacteria</taxon>
        <taxon>Pseudomonadati</taxon>
        <taxon>Bacteroidota</taxon>
        <taxon>Flavobacteriia</taxon>
        <taxon>Flavobacteriales</taxon>
        <taxon>Phaeocystidibacteraceae</taxon>
        <taxon>Phaeocystidibacter</taxon>
    </lineage>
</organism>
<dbReference type="GO" id="GO:1990351">
    <property type="term" value="C:transporter complex"/>
    <property type="evidence" value="ECO:0007669"/>
    <property type="project" value="TreeGrafter"/>
</dbReference>
<evidence type="ECO:0000313" key="4">
    <source>
        <dbReference type="Proteomes" id="UP000484164"/>
    </source>
</evidence>
<feature type="signal peptide" evidence="1">
    <location>
        <begin position="1"/>
        <end position="22"/>
    </location>
</feature>
<dbReference type="OrthoDB" id="9802320at2"/>
<accession>A0A6L3ZJR0</accession>
<dbReference type="InterPro" id="IPR050218">
    <property type="entry name" value="LptD"/>
</dbReference>
<comment type="caution">
    <text evidence="3">The sequence shown here is derived from an EMBL/GenBank/DDBJ whole genome shotgun (WGS) entry which is preliminary data.</text>
</comment>
<name>A0A6L3ZJR0_9FLAO</name>
<reference evidence="3 4" key="1">
    <citation type="submission" date="2019-10" db="EMBL/GenBank/DDBJ databases">
        <title>Genome sequence of Phaeocystidibacter marisrubri JCM30614 (type strain).</title>
        <authorList>
            <person name="Bowman J.P."/>
        </authorList>
    </citation>
    <scope>NUCLEOTIDE SEQUENCE [LARGE SCALE GENOMIC DNA]</scope>
    <source>
        <strain evidence="3 4">JCM 30614</strain>
    </source>
</reference>
<dbReference type="GO" id="GO:0009279">
    <property type="term" value="C:cell outer membrane"/>
    <property type="evidence" value="ECO:0007669"/>
    <property type="project" value="TreeGrafter"/>
</dbReference>
<gene>
    <name evidence="3" type="ORF">F8C82_02960</name>
</gene>